<evidence type="ECO:0000256" key="2">
    <source>
        <dbReference type="SAM" id="MobiDB-lite"/>
    </source>
</evidence>
<comment type="caution">
    <text evidence="3">The sequence shown here is derived from an EMBL/GenBank/DDBJ whole genome shotgun (WGS) entry which is preliminary data.</text>
</comment>
<feature type="region of interest" description="Disordered" evidence="2">
    <location>
        <begin position="1"/>
        <end position="71"/>
    </location>
</feature>
<dbReference type="OMA" id="MFSGPYE"/>
<reference evidence="3 4" key="1">
    <citation type="submission" date="2014-02" db="EMBL/GenBank/DDBJ databases">
        <title>The Genome Sequence of Trichophyton interdigitale MR816.</title>
        <authorList>
            <consortium name="The Broad Institute Genomics Platform"/>
            <person name="Cuomo C.A."/>
            <person name="White T.C."/>
            <person name="Graser Y."/>
            <person name="Martinez-Rossi N."/>
            <person name="Heitman J."/>
            <person name="Young S.K."/>
            <person name="Zeng Q."/>
            <person name="Gargeya S."/>
            <person name="Abouelleil A."/>
            <person name="Alvarado L."/>
            <person name="Chapman S.B."/>
            <person name="Gainer-Dewar J."/>
            <person name="Goldberg J."/>
            <person name="Griggs A."/>
            <person name="Gujja S."/>
            <person name="Hansen M."/>
            <person name="Howarth C."/>
            <person name="Imamovic A."/>
            <person name="Larimer J."/>
            <person name="Martinez D."/>
            <person name="Murphy C."/>
            <person name="Pearson M.D."/>
            <person name="Persinoti G."/>
            <person name="Poon T."/>
            <person name="Priest M."/>
            <person name="Roberts A.D."/>
            <person name="Saif S."/>
            <person name="Shea T.D."/>
            <person name="Sykes S.N."/>
            <person name="Wortman J."/>
            <person name="Nusbaum C."/>
            <person name="Birren B."/>
        </authorList>
    </citation>
    <scope>NUCLEOTIDE SEQUENCE [LARGE SCALE GENOMIC DNA]</scope>
    <source>
        <strain evidence="3 4">MR816</strain>
    </source>
</reference>
<evidence type="ECO:0000313" key="4">
    <source>
        <dbReference type="Proteomes" id="UP000024533"/>
    </source>
</evidence>
<evidence type="ECO:0000313" key="3">
    <source>
        <dbReference type="EMBL" id="KDB27970.1"/>
    </source>
</evidence>
<feature type="compositionally biased region" description="Polar residues" evidence="2">
    <location>
        <begin position="189"/>
        <end position="198"/>
    </location>
</feature>
<dbReference type="OrthoDB" id="4203839at2759"/>
<feature type="region of interest" description="Disordered" evidence="2">
    <location>
        <begin position="151"/>
        <end position="210"/>
    </location>
</feature>
<sequence length="551" mass="60321">MSAYRGMPMAGPSGTQYYHGTQPVHAQAGLLQPPLALQPSGSGYIQQPRPQPQSQAPAPSQTQPHGQSQIQPADIDAFETEIEYLKEQLEHSELQKECIQNKLNTALAQERHDHDMIEGLQARIRELEEMLQRHGIQGDSRSASMALVPVSSPDTEGYSGSGSGSGNGNGNGNGSGMRRMSMQGHPELSPTTRYQNVFGQPPPPFNLPGAAAAAAASGAARGNANQAGVGSQSHFIPTSSTANSTAGTGTGTGTTGVSRGTSSSPDEQIASFVSMVNMQPQQAIHTRDPPYNSSDFANRLVGLWTASKCFAMKYTNTNFVYDEKAVSEELRSFLSHASSNASELLSNISTRFLMVSKMINWFITRTVLKTSVVNGFDPTVDSEIQQMTTHLHSGTPATVKNAMIQGIGHHILLLRNRPLFDNFFNKRTHENTQELFHLVSPFIFSRDPSVWRDLVEIMIDAHSLALIMHSGPYEFKFLHPLSHHHFDPTYMTDHNAGTDEDWRMQESKRKYTIKLSITPVPLFKNVVSHPNAAVQVLHLGDMLLNSEPGRK</sequence>
<feature type="compositionally biased region" description="Gly residues" evidence="2">
    <location>
        <begin position="159"/>
        <end position="175"/>
    </location>
</feature>
<dbReference type="HOGENOM" id="CLU_601240_0_0_1"/>
<name>A0A059JJC5_TRIIM</name>
<organism evidence="3 4">
    <name type="scientific">Trichophyton interdigitale (strain MR816)</name>
    <dbReference type="NCBI Taxonomy" id="1215338"/>
    <lineage>
        <taxon>Eukaryota</taxon>
        <taxon>Fungi</taxon>
        <taxon>Dikarya</taxon>
        <taxon>Ascomycota</taxon>
        <taxon>Pezizomycotina</taxon>
        <taxon>Eurotiomycetes</taxon>
        <taxon>Eurotiomycetidae</taxon>
        <taxon>Onygenales</taxon>
        <taxon>Arthrodermataceae</taxon>
        <taxon>Trichophyton</taxon>
    </lineage>
</organism>
<keyword evidence="1" id="KW-0175">Coiled coil</keyword>
<feature type="compositionally biased region" description="Low complexity" evidence="2">
    <location>
        <begin position="255"/>
        <end position="264"/>
    </location>
</feature>
<gene>
    <name evidence="3" type="ORF">H109_00265</name>
</gene>
<dbReference type="EMBL" id="AOKY01000024">
    <property type="protein sequence ID" value="KDB27970.1"/>
    <property type="molecule type" value="Genomic_DNA"/>
</dbReference>
<evidence type="ECO:0000256" key="1">
    <source>
        <dbReference type="SAM" id="Coils"/>
    </source>
</evidence>
<feature type="compositionally biased region" description="Low complexity" evidence="2">
    <location>
        <begin position="26"/>
        <end position="64"/>
    </location>
</feature>
<keyword evidence="4" id="KW-1185">Reference proteome</keyword>
<feature type="compositionally biased region" description="Low complexity" evidence="2">
    <location>
        <begin position="238"/>
        <end position="247"/>
    </location>
</feature>
<accession>A0A059JJC5</accession>
<feature type="region of interest" description="Disordered" evidence="2">
    <location>
        <begin position="223"/>
        <end position="265"/>
    </location>
</feature>
<proteinExistence type="predicted"/>
<dbReference type="STRING" id="1215338.A0A059JJC5"/>
<protein>
    <submittedName>
        <fullName evidence="3">Uncharacterized protein</fullName>
    </submittedName>
</protein>
<dbReference type="AlphaFoldDB" id="A0A059JJC5"/>
<feature type="coiled-coil region" evidence="1">
    <location>
        <begin position="75"/>
        <end position="137"/>
    </location>
</feature>
<dbReference type="Proteomes" id="UP000024533">
    <property type="component" value="Unassembled WGS sequence"/>
</dbReference>